<dbReference type="FunFam" id="3.10.50.10:FF:000001">
    <property type="entry name" value="Chitinase 3-like 1"/>
    <property type="match status" value="1"/>
</dbReference>
<dbReference type="AlphaFoldDB" id="A0A7E6F060"/>
<dbReference type="Gene3D" id="3.20.20.80">
    <property type="entry name" value="Glycosidases"/>
    <property type="match status" value="1"/>
</dbReference>
<dbReference type="Gene3D" id="2.170.140.10">
    <property type="entry name" value="Chitin binding domain"/>
    <property type="match status" value="1"/>
</dbReference>
<evidence type="ECO:0000259" key="9">
    <source>
        <dbReference type="PROSITE" id="PS51910"/>
    </source>
</evidence>
<dbReference type="InterPro" id="IPR050314">
    <property type="entry name" value="Glycosyl_Hydrlase_18"/>
</dbReference>
<evidence type="ECO:0000313" key="10">
    <source>
        <dbReference type="Proteomes" id="UP000515154"/>
    </source>
</evidence>
<feature type="domain" description="GH18" evidence="9">
    <location>
        <begin position="21"/>
        <end position="396"/>
    </location>
</feature>
<evidence type="ECO:0000256" key="5">
    <source>
        <dbReference type="ARBA" id="ARBA00023295"/>
    </source>
</evidence>
<dbReference type="RefSeq" id="XP_036361231.1">
    <property type="nucleotide sequence ID" value="XM_036505338.1"/>
</dbReference>
<dbReference type="SMART" id="SM00494">
    <property type="entry name" value="ChtBD2"/>
    <property type="match status" value="1"/>
</dbReference>
<keyword evidence="10" id="KW-1185">Reference proteome</keyword>
<evidence type="ECO:0000256" key="1">
    <source>
        <dbReference type="ARBA" id="ARBA00009121"/>
    </source>
</evidence>
<proteinExistence type="inferred from homology"/>
<dbReference type="Pfam" id="PF00704">
    <property type="entry name" value="Glyco_hydro_18"/>
    <property type="match status" value="1"/>
</dbReference>
<comment type="similarity">
    <text evidence="1">Belongs to the glycosyl hydrolase 18 family. Chitinase class II subfamily.</text>
</comment>
<dbReference type="InterPro" id="IPR001223">
    <property type="entry name" value="Glyco_hydro18_cat"/>
</dbReference>
<reference evidence="11 12" key="1">
    <citation type="submission" date="2025-08" db="UniProtKB">
        <authorList>
            <consortium name="RefSeq"/>
        </authorList>
    </citation>
    <scope>IDENTIFICATION</scope>
</reference>
<name>A0A7E6F060_9MOLL</name>
<keyword evidence="7" id="KW-0732">Signal</keyword>
<keyword evidence="2" id="KW-0147">Chitin-binding</keyword>
<gene>
    <name evidence="11 12 13" type="primary">LOC115214788</name>
</gene>
<feature type="signal peptide" evidence="7">
    <location>
        <begin position="1"/>
        <end position="19"/>
    </location>
</feature>
<keyword evidence="4" id="KW-1015">Disulfide bond</keyword>
<dbReference type="InterPro" id="IPR002557">
    <property type="entry name" value="Chitin-bd_dom"/>
</dbReference>
<dbReference type="PROSITE" id="PS51910">
    <property type="entry name" value="GH18_2"/>
    <property type="match status" value="1"/>
</dbReference>
<dbReference type="RefSeq" id="XP_036361233.1">
    <property type="nucleotide sequence ID" value="XM_036505340.1"/>
</dbReference>
<dbReference type="PANTHER" id="PTHR11177:SF317">
    <property type="entry name" value="CHITINASE 12-RELATED"/>
    <property type="match status" value="1"/>
</dbReference>
<protein>
    <submittedName>
        <fullName evidence="11 12">Chitinase-3-like protein 1 isoform X2</fullName>
    </submittedName>
</protein>
<dbReference type="InterPro" id="IPR011583">
    <property type="entry name" value="Chitinase_II/V-like_cat"/>
</dbReference>
<feature type="chain" id="PRO_5045019825" evidence="7">
    <location>
        <begin position="20"/>
        <end position="479"/>
    </location>
</feature>
<dbReference type="GO" id="GO:0008061">
    <property type="term" value="F:chitin binding"/>
    <property type="evidence" value="ECO:0007669"/>
    <property type="project" value="UniProtKB-KW"/>
</dbReference>
<feature type="domain" description="Chitin-binding type-2" evidence="8">
    <location>
        <begin position="424"/>
        <end position="479"/>
    </location>
</feature>
<evidence type="ECO:0000256" key="7">
    <source>
        <dbReference type="SAM" id="SignalP"/>
    </source>
</evidence>
<dbReference type="SUPFAM" id="SSF57625">
    <property type="entry name" value="Invertebrate chitin-binding proteins"/>
    <property type="match status" value="1"/>
</dbReference>
<dbReference type="InterPro" id="IPR001579">
    <property type="entry name" value="Glyco_hydro_18_chit_AS"/>
</dbReference>
<keyword evidence="5 6" id="KW-0326">Glycosidase</keyword>
<evidence type="ECO:0000313" key="12">
    <source>
        <dbReference type="RefSeq" id="XP_036361232.1"/>
    </source>
</evidence>
<dbReference type="CDD" id="cd02872">
    <property type="entry name" value="GH18_chitolectin_chitotriosidase"/>
    <property type="match status" value="1"/>
</dbReference>
<evidence type="ECO:0000256" key="2">
    <source>
        <dbReference type="ARBA" id="ARBA00022669"/>
    </source>
</evidence>
<evidence type="ECO:0000313" key="11">
    <source>
        <dbReference type="RefSeq" id="XP_036361231.1"/>
    </source>
</evidence>
<organism evidence="10 11">
    <name type="scientific">Octopus sinensis</name>
    <name type="common">East Asian common octopus</name>
    <dbReference type="NCBI Taxonomy" id="2607531"/>
    <lineage>
        <taxon>Eukaryota</taxon>
        <taxon>Metazoa</taxon>
        <taxon>Spiralia</taxon>
        <taxon>Lophotrochozoa</taxon>
        <taxon>Mollusca</taxon>
        <taxon>Cephalopoda</taxon>
        <taxon>Coleoidea</taxon>
        <taxon>Octopodiformes</taxon>
        <taxon>Octopoda</taxon>
        <taxon>Incirrata</taxon>
        <taxon>Octopodidae</taxon>
        <taxon>Octopus</taxon>
    </lineage>
</organism>
<evidence type="ECO:0000256" key="6">
    <source>
        <dbReference type="RuleBase" id="RU000489"/>
    </source>
</evidence>
<dbReference type="SUPFAM" id="SSF51445">
    <property type="entry name" value="(Trans)glycosidases"/>
    <property type="match status" value="1"/>
</dbReference>
<dbReference type="Proteomes" id="UP000515154">
    <property type="component" value="Linkage group LG8"/>
</dbReference>
<keyword evidence="3 6" id="KW-0378">Hydrolase</keyword>
<dbReference type="Gene3D" id="3.10.50.10">
    <property type="match status" value="1"/>
</dbReference>
<dbReference type="GO" id="GO:0005576">
    <property type="term" value="C:extracellular region"/>
    <property type="evidence" value="ECO:0007669"/>
    <property type="project" value="InterPro"/>
</dbReference>
<evidence type="ECO:0000313" key="13">
    <source>
        <dbReference type="RefSeq" id="XP_036361233.1"/>
    </source>
</evidence>
<sequence>MKLTVISLLLTFGIWKVYGANQIFCYYTSFAQTRRGIGKFVPENINPYLCTHIIFAFVDVSRDGRSLVPVNDNDVQPERGLYDRTLALKRKNPKLKILLAVGGWNIGSQPFLPMISNRFNRYAWVRNVVRYLRRYGFDGFDMDWEFPGTRGSPPGDKYRFTQLMKELYETFAAEARKTGREKLILTLATASGSFFIGKAYEPRKVINYVDYMLLMTYNYHGQWEEVTGHHSGIFKHWKDGSGEKSELNAEWSINFWLRAGIPRSKLIIGIPTYGMSYTLQDPNTHDLFAPANGGGNKGAYTDEKGVLSYYEICENIRERGWKSAWIDPQKVPYAYGGNQWVGFENIISVQIKAQNIINKGLAGAFIWSLEMDDFTGSCGQGRFPLTNKISNILLSSDVDYEYPDDVQPPNTILEFTTRAARVNNVDCTKAPRKRLADPRSCRHYILCLPSNQAIRMKCPKGTRFDRSISMCTYYRGATC</sequence>
<dbReference type="PROSITE" id="PS50940">
    <property type="entry name" value="CHIT_BIND_II"/>
    <property type="match status" value="1"/>
</dbReference>
<dbReference type="PANTHER" id="PTHR11177">
    <property type="entry name" value="CHITINASE"/>
    <property type="match status" value="1"/>
</dbReference>
<dbReference type="Pfam" id="PF01607">
    <property type="entry name" value="CBM_14"/>
    <property type="match status" value="1"/>
</dbReference>
<evidence type="ECO:0000259" key="8">
    <source>
        <dbReference type="PROSITE" id="PS50940"/>
    </source>
</evidence>
<dbReference type="GO" id="GO:0004568">
    <property type="term" value="F:chitinase activity"/>
    <property type="evidence" value="ECO:0007669"/>
    <property type="project" value="TreeGrafter"/>
</dbReference>
<accession>A0A7E6F060</accession>
<dbReference type="SUPFAM" id="SSF54556">
    <property type="entry name" value="Chitinase insertion domain"/>
    <property type="match status" value="1"/>
</dbReference>
<dbReference type="GO" id="GO:0005975">
    <property type="term" value="P:carbohydrate metabolic process"/>
    <property type="evidence" value="ECO:0007669"/>
    <property type="project" value="InterPro"/>
</dbReference>
<evidence type="ECO:0000256" key="4">
    <source>
        <dbReference type="ARBA" id="ARBA00023157"/>
    </source>
</evidence>
<dbReference type="SMART" id="SM00636">
    <property type="entry name" value="Glyco_18"/>
    <property type="match status" value="1"/>
</dbReference>
<dbReference type="RefSeq" id="XP_036361232.1">
    <property type="nucleotide sequence ID" value="XM_036505339.1"/>
</dbReference>
<dbReference type="InterPro" id="IPR029070">
    <property type="entry name" value="Chitinase_insertion_sf"/>
</dbReference>
<dbReference type="PROSITE" id="PS01095">
    <property type="entry name" value="GH18_1"/>
    <property type="match status" value="1"/>
</dbReference>
<dbReference type="InterPro" id="IPR036508">
    <property type="entry name" value="Chitin-bd_dom_sf"/>
</dbReference>
<dbReference type="InterPro" id="IPR017853">
    <property type="entry name" value="GH"/>
</dbReference>
<evidence type="ECO:0000256" key="3">
    <source>
        <dbReference type="ARBA" id="ARBA00022801"/>
    </source>
</evidence>
<dbReference type="GO" id="GO:0006032">
    <property type="term" value="P:chitin catabolic process"/>
    <property type="evidence" value="ECO:0007669"/>
    <property type="project" value="TreeGrafter"/>
</dbReference>